<dbReference type="GeneID" id="40321057"/>
<name>A0A3R7M0Z5_9TRYP</name>
<comment type="caution">
    <text evidence="1">The sequence shown here is derived from an EMBL/GenBank/DDBJ whole genome shotgun (WGS) entry which is preliminary data.</text>
</comment>
<dbReference type="AlphaFoldDB" id="A0A3R7M0Z5"/>
<sequence>MEVHSDDECPLLLGEYIRSNPSSAISARWVFELPDEEQGDCVAKMVENAVYQETWLSYFKYAAKKEIPVTEEIALEAIHSVGLDPYSAPLWLKVVELCSNEEKKRKYFNWRCECPCINKVWCIRHIKRLSQKSPSKLDNPRLTFCHSLKLCNIPRSWRRNLVGPIGL</sequence>
<protein>
    <submittedName>
        <fullName evidence="1">Uncharacterized protein</fullName>
    </submittedName>
</protein>
<evidence type="ECO:0000313" key="2">
    <source>
        <dbReference type="Proteomes" id="UP000284403"/>
    </source>
</evidence>
<dbReference type="OrthoDB" id="276665at2759"/>
<dbReference type="Proteomes" id="UP000284403">
    <property type="component" value="Unassembled WGS sequence"/>
</dbReference>
<dbReference type="EMBL" id="MKKU01000577">
    <property type="protein sequence ID" value="RNF07061.1"/>
    <property type="molecule type" value="Genomic_DNA"/>
</dbReference>
<proteinExistence type="predicted"/>
<dbReference type="RefSeq" id="XP_029225583.1">
    <property type="nucleotide sequence ID" value="XM_029374311.1"/>
</dbReference>
<accession>A0A3R7M0Z5</accession>
<evidence type="ECO:0000313" key="1">
    <source>
        <dbReference type="EMBL" id="RNF07061.1"/>
    </source>
</evidence>
<reference evidence="1 2" key="1">
    <citation type="journal article" date="2018" name="BMC Genomics">
        <title>Genomic comparison of Trypanosoma conorhini and Trypanosoma rangeli to Trypanosoma cruzi strains of high and low virulence.</title>
        <authorList>
            <person name="Bradwell K.R."/>
            <person name="Koparde V.N."/>
            <person name="Matveyev A.V."/>
            <person name="Serrano M.G."/>
            <person name="Alves J.M."/>
            <person name="Parikh H."/>
            <person name="Huang B."/>
            <person name="Lee V."/>
            <person name="Espinosa-Alvarez O."/>
            <person name="Ortiz P.A."/>
            <person name="Costa-Martins A.G."/>
            <person name="Teixeira M.M."/>
            <person name="Buck G.A."/>
        </authorList>
    </citation>
    <scope>NUCLEOTIDE SEQUENCE [LARGE SCALE GENOMIC DNA]</scope>
    <source>
        <strain evidence="1 2">025E</strain>
    </source>
</reference>
<gene>
    <name evidence="1" type="ORF">Tco025E_07446</name>
</gene>
<organism evidence="1 2">
    <name type="scientific">Trypanosoma conorhini</name>
    <dbReference type="NCBI Taxonomy" id="83891"/>
    <lineage>
        <taxon>Eukaryota</taxon>
        <taxon>Discoba</taxon>
        <taxon>Euglenozoa</taxon>
        <taxon>Kinetoplastea</taxon>
        <taxon>Metakinetoplastina</taxon>
        <taxon>Trypanosomatida</taxon>
        <taxon>Trypanosomatidae</taxon>
        <taxon>Trypanosoma</taxon>
    </lineage>
</organism>
<keyword evidence="2" id="KW-1185">Reference proteome</keyword>